<dbReference type="InterPro" id="IPR002049">
    <property type="entry name" value="LE_dom"/>
</dbReference>
<dbReference type="Proteomes" id="UP000499080">
    <property type="component" value="Unassembled WGS sequence"/>
</dbReference>
<protein>
    <submittedName>
        <fullName evidence="11">Laminin subunit alpha-2</fullName>
    </submittedName>
</protein>
<comment type="subcellular location">
    <subcellularLocation>
        <location evidence="1">Secreted</location>
        <location evidence="1">Extracellular space</location>
        <location evidence="1">Extracellular matrix</location>
        <location evidence="1">Basement membrane</location>
    </subcellularLocation>
</comment>
<dbReference type="FunFam" id="2.10.25.10:FF:000069">
    <property type="entry name" value="Laminin subunit alpha 1"/>
    <property type="match status" value="1"/>
</dbReference>
<dbReference type="CDD" id="cd00055">
    <property type="entry name" value="EGF_Lam"/>
    <property type="match status" value="1"/>
</dbReference>
<organism evidence="11 12">
    <name type="scientific">Araneus ventricosus</name>
    <name type="common">Orbweaver spider</name>
    <name type="synonym">Epeira ventricosa</name>
    <dbReference type="NCBI Taxonomy" id="182803"/>
    <lineage>
        <taxon>Eukaryota</taxon>
        <taxon>Metazoa</taxon>
        <taxon>Ecdysozoa</taxon>
        <taxon>Arthropoda</taxon>
        <taxon>Chelicerata</taxon>
        <taxon>Arachnida</taxon>
        <taxon>Araneae</taxon>
        <taxon>Araneomorphae</taxon>
        <taxon>Entelegynae</taxon>
        <taxon>Araneoidea</taxon>
        <taxon>Araneidae</taxon>
        <taxon>Araneus</taxon>
    </lineage>
</organism>
<dbReference type="PROSITE" id="PS01248">
    <property type="entry name" value="EGF_LAM_1"/>
    <property type="match status" value="1"/>
</dbReference>
<dbReference type="PANTHER" id="PTHR10574:SF406">
    <property type="entry name" value="LAMININ SUBUNIT ALPHA 5"/>
    <property type="match status" value="1"/>
</dbReference>
<keyword evidence="9" id="KW-0424">Laminin EGF-like domain</keyword>
<evidence type="ECO:0000313" key="12">
    <source>
        <dbReference type="Proteomes" id="UP000499080"/>
    </source>
</evidence>
<evidence type="ECO:0000313" key="11">
    <source>
        <dbReference type="EMBL" id="GBM42837.1"/>
    </source>
</evidence>
<dbReference type="EMBL" id="BGPR01096658">
    <property type="protein sequence ID" value="GBM42837.1"/>
    <property type="molecule type" value="Genomic_DNA"/>
</dbReference>
<dbReference type="GO" id="GO:0005604">
    <property type="term" value="C:basement membrane"/>
    <property type="evidence" value="ECO:0007669"/>
    <property type="project" value="UniProtKB-SubCell"/>
</dbReference>
<evidence type="ECO:0000256" key="3">
    <source>
        <dbReference type="ARBA" id="ARBA00022530"/>
    </source>
</evidence>
<dbReference type="GO" id="GO:0009888">
    <property type="term" value="P:tissue development"/>
    <property type="evidence" value="ECO:0007669"/>
    <property type="project" value="TreeGrafter"/>
</dbReference>
<proteinExistence type="predicted"/>
<evidence type="ECO:0000256" key="7">
    <source>
        <dbReference type="ARBA" id="ARBA00023157"/>
    </source>
</evidence>
<dbReference type="GO" id="GO:0005201">
    <property type="term" value="F:extracellular matrix structural constituent"/>
    <property type="evidence" value="ECO:0007669"/>
    <property type="project" value="TreeGrafter"/>
</dbReference>
<evidence type="ECO:0000259" key="10">
    <source>
        <dbReference type="PROSITE" id="PS01248"/>
    </source>
</evidence>
<evidence type="ECO:0000256" key="6">
    <source>
        <dbReference type="ARBA" id="ARBA00022869"/>
    </source>
</evidence>
<keyword evidence="5" id="KW-0677">Repeat</keyword>
<evidence type="ECO:0000256" key="1">
    <source>
        <dbReference type="ARBA" id="ARBA00004302"/>
    </source>
</evidence>
<keyword evidence="12" id="KW-1185">Reference proteome</keyword>
<evidence type="ECO:0000256" key="2">
    <source>
        <dbReference type="ARBA" id="ARBA00022525"/>
    </source>
</evidence>
<name>A0A4Y2FP79_ARAVE</name>
<keyword evidence="6" id="KW-0084">Basement membrane</keyword>
<evidence type="ECO:0000256" key="9">
    <source>
        <dbReference type="ARBA" id="ARBA00023292"/>
    </source>
</evidence>
<gene>
    <name evidence="11" type="primary">Lama2_0</name>
    <name evidence="11" type="ORF">AVEN_262649_1</name>
</gene>
<feature type="domain" description="Laminin EGF-like" evidence="10">
    <location>
        <begin position="79"/>
        <end position="115"/>
    </location>
</feature>
<dbReference type="GO" id="GO:0009887">
    <property type="term" value="P:animal organ morphogenesis"/>
    <property type="evidence" value="ECO:0007669"/>
    <property type="project" value="TreeGrafter"/>
</dbReference>
<dbReference type="InterPro" id="IPR050440">
    <property type="entry name" value="Laminin/Netrin_ECM"/>
</dbReference>
<keyword evidence="2" id="KW-0964">Secreted</keyword>
<dbReference type="Gene3D" id="2.10.25.10">
    <property type="entry name" value="Laminin"/>
    <property type="match status" value="1"/>
</dbReference>
<sequence>MTSYYSLFTLFHCARWRQLVYPEVDKNFDSNANRYKIGALPFLECECYGHSDQCHYEQVVADKRLSINTHGKYEGGGVCDNCKHHTSGINCEQCEDGYYRPSKVARNHTKPCRKCQCSGPGMTGLCVKDDAHLLEGLVRSLIHYM</sequence>
<comment type="caution">
    <text evidence="11">The sequence shown here is derived from an EMBL/GenBank/DDBJ whole genome shotgun (WGS) entry which is preliminary data.</text>
</comment>
<dbReference type="PANTHER" id="PTHR10574">
    <property type="entry name" value="NETRIN/LAMININ-RELATED"/>
    <property type="match status" value="1"/>
</dbReference>
<dbReference type="AlphaFoldDB" id="A0A4Y2FP79"/>
<dbReference type="GO" id="GO:0007411">
    <property type="term" value="P:axon guidance"/>
    <property type="evidence" value="ECO:0007669"/>
    <property type="project" value="TreeGrafter"/>
</dbReference>
<dbReference type="OrthoDB" id="5984158at2759"/>
<accession>A0A4Y2FP79</accession>
<dbReference type="Pfam" id="PF00053">
    <property type="entry name" value="EGF_laminin"/>
    <property type="match status" value="1"/>
</dbReference>
<keyword evidence="3" id="KW-0272">Extracellular matrix</keyword>
<keyword evidence="8" id="KW-0325">Glycoprotein</keyword>
<evidence type="ECO:0000256" key="4">
    <source>
        <dbReference type="ARBA" id="ARBA00022729"/>
    </source>
</evidence>
<evidence type="ECO:0000256" key="8">
    <source>
        <dbReference type="ARBA" id="ARBA00023180"/>
    </source>
</evidence>
<reference evidence="11 12" key="1">
    <citation type="journal article" date="2019" name="Sci. Rep.">
        <title>Orb-weaving spider Araneus ventricosus genome elucidates the spidroin gene catalogue.</title>
        <authorList>
            <person name="Kono N."/>
            <person name="Nakamura H."/>
            <person name="Ohtoshi R."/>
            <person name="Moran D.A.P."/>
            <person name="Shinohara A."/>
            <person name="Yoshida Y."/>
            <person name="Fujiwara M."/>
            <person name="Mori M."/>
            <person name="Tomita M."/>
            <person name="Arakawa K."/>
        </authorList>
    </citation>
    <scope>NUCLEOTIDE SEQUENCE [LARGE SCALE GENOMIC DNA]</scope>
</reference>
<keyword evidence="7" id="KW-1015">Disulfide bond</keyword>
<dbReference type="SMART" id="SM00180">
    <property type="entry name" value="EGF_Lam"/>
    <property type="match status" value="1"/>
</dbReference>
<evidence type="ECO:0000256" key="5">
    <source>
        <dbReference type="ARBA" id="ARBA00022737"/>
    </source>
</evidence>
<dbReference type="SUPFAM" id="SSF57196">
    <property type="entry name" value="EGF/Laminin"/>
    <property type="match status" value="1"/>
</dbReference>
<keyword evidence="4" id="KW-0732">Signal</keyword>